<organism evidence="2 3">
    <name type="scientific">Stylonychia lemnae</name>
    <name type="common">Ciliate</name>
    <dbReference type="NCBI Taxonomy" id="5949"/>
    <lineage>
        <taxon>Eukaryota</taxon>
        <taxon>Sar</taxon>
        <taxon>Alveolata</taxon>
        <taxon>Ciliophora</taxon>
        <taxon>Intramacronucleata</taxon>
        <taxon>Spirotrichea</taxon>
        <taxon>Stichotrichia</taxon>
        <taxon>Sporadotrichida</taxon>
        <taxon>Oxytrichidae</taxon>
        <taxon>Stylonychinae</taxon>
        <taxon>Stylonychia</taxon>
    </lineage>
</organism>
<gene>
    <name evidence="2" type="primary">Contig3087.g3297</name>
    <name evidence="2" type="ORF">STYLEM_6403</name>
</gene>
<evidence type="ECO:0000256" key="1">
    <source>
        <dbReference type="SAM" id="MobiDB-lite"/>
    </source>
</evidence>
<evidence type="ECO:0000313" key="3">
    <source>
        <dbReference type="Proteomes" id="UP000039865"/>
    </source>
</evidence>
<protein>
    <submittedName>
        <fullName evidence="2">Uncharacterized protein</fullName>
    </submittedName>
</protein>
<sequence>MGICSFIPINQNLDNNIEKWSVLEKDINELEDKIFKQVEFLDSLQNNQDYKHFKKQQVREYKESQKIKFIKGLEHIYKTRKSIGLFSIDDDTNDEAHNFKMDLNLLKRDYVENLKQRYDQCLSQLNQLKRVLDKDILELMKFQKKKNLLKMVEFNQYYEIAEYARISINSNDKWHKEQQVINSYLAEHKNKDYILDLFKKQNQILKLIAEQEMKFRQNFSSVEDQRQQILSAVKTHSQLKQHSDSNQSQLNPDSKSTTTNSTGSNTSTNAQLLKA</sequence>
<evidence type="ECO:0000313" key="2">
    <source>
        <dbReference type="EMBL" id="CDW77442.1"/>
    </source>
</evidence>
<dbReference type="InParanoid" id="A0A078A7C6"/>
<feature type="compositionally biased region" description="Polar residues" evidence="1">
    <location>
        <begin position="236"/>
        <end position="253"/>
    </location>
</feature>
<dbReference type="AlphaFoldDB" id="A0A078A7C6"/>
<keyword evidence="3" id="KW-1185">Reference proteome</keyword>
<proteinExistence type="predicted"/>
<feature type="region of interest" description="Disordered" evidence="1">
    <location>
        <begin position="236"/>
        <end position="275"/>
    </location>
</feature>
<reference evidence="2 3" key="1">
    <citation type="submission" date="2014-06" db="EMBL/GenBank/DDBJ databases">
        <authorList>
            <person name="Swart Estienne"/>
        </authorList>
    </citation>
    <scope>NUCLEOTIDE SEQUENCE [LARGE SCALE GENOMIC DNA]</scope>
    <source>
        <strain evidence="2 3">130c</strain>
    </source>
</reference>
<feature type="compositionally biased region" description="Low complexity" evidence="1">
    <location>
        <begin position="254"/>
        <end position="269"/>
    </location>
</feature>
<dbReference type="Proteomes" id="UP000039865">
    <property type="component" value="Unassembled WGS sequence"/>
</dbReference>
<dbReference type="EMBL" id="CCKQ01006154">
    <property type="protein sequence ID" value="CDW77442.1"/>
    <property type="molecule type" value="Genomic_DNA"/>
</dbReference>
<accession>A0A078A7C6</accession>
<name>A0A078A7C6_STYLE</name>